<organism evidence="1 2">
    <name type="scientific">Natronosalvus hydrolyticus</name>
    <dbReference type="NCBI Taxonomy" id="2979988"/>
    <lineage>
        <taxon>Archaea</taxon>
        <taxon>Methanobacteriati</taxon>
        <taxon>Methanobacteriota</taxon>
        <taxon>Stenosarchaea group</taxon>
        <taxon>Halobacteria</taxon>
        <taxon>Halobacteriales</taxon>
        <taxon>Natrialbaceae</taxon>
        <taxon>Natronosalvus</taxon>
    </lineage>
</organism>
<gene>
    <name evidence="1" type="ORF">OB919_11775</name>
</gene>
<name>A0AAP3E6M8_9EURY</name>
<comment type="caution">
    <text evidence="1">The sequence shown here is derived from an EMBL/GenBank/DDBJ whole genome shotgun (WGS) entry which is preliminary data.</text>
</comment>
<evidence type="ECO:0000313" key="2">
    <source>
        <dbReference type="Proteomes" id="UP001321047"/>
    </source>
</evidence>
<keyword evidence="2" id="KW-1185">Reference proteome</keyword>
<reference evidence="1 2" key="1">
    <citation type="submission" date="2022-09" db="EMBL/GenBank/DDBJ databases">
        <title>Enrichment on poylsaccharides allowed isolation of novel metabolic and taxonomic groups of Haloarchaea.</title>
        <authorList>
            <person name="Sorokin D.Y."/>
            <person name="Elcheninov A.G."/>
            <person name="Khizhniak T.V."/>
            <person name="Kolganova T.V."/>
            <person name="Kublanov I.V."/>
        </authorList>
    </citation>
    <scope>NUCLEOTIDE SEQUENCE [LARGE SCALE GENOMIC DNA]</scope>
    <source>
        <strain evidence="1 2">AArc-curdl1</strain>
    </source>
</reference>
<sequence length="72" mass="8635">MVLSFEDFWRNLPFERLPERFDGIEHRRVRREEDELDAEFVGPLLGEFRMMAAIVVGDEQNPPDRILLTNRF</sequence>
<dbReference type="Proteomes" id="UP001321047">
    <property type="component" value="Unassembled WGS sequence"/>
</dbReference>
<dbReference type="AlphaFoldDB" id="A0AAP3E6M8"/>
<accession>A0AAP3E6M8</accession>
<evidence type="ECO:0000313" key="1">
    <source>
        <dbReference type="EMBL" id="MCU4752651.1"/>
    </source>
</evidence>
<dbReference type="EMBL" id="JAOPJZ010000008">
    <property type="protein sequence ID" value="MCU4752651.1"/>
    <property type="molecule type" value="Genomic_DNA"/>
</dbReference>
<proteinExistence type="predicted"/>
<protein>
    <submittedName>
        <fullName evidence="1">Uncharacterized protein</fullName>
    </submittedName>
</protein>